<comment type="caution">
    <text evidence="11">The sequence shown here is derived from an EMBL/GenBank/DDBJ whole genome shotgun (WGS) entry which is preliminary data.</text>
</comment>
<feature type="domain" description="SET" evidence="8">
    <location>
        <begin position="133"/>
        <end position="256"/>
    </location>
</feature>
<keyword evidence="4" id="KW-0808">Transferase</keyword>
<evidence type="ECO:0000259" key="9">
    <source>
        <dbReference type="PROSITE" id="PS50867"/>
    </source>
</evidence>
<evidence type="ECO:0000259" key="10">
    <source>
        <dbReference type="PROSITE" id="PS50868"/>
    </source>
</evidence>
<proteinExistence type="predicted"/>
<evidence type="ECO:0008006" key="13">
    <source>
        <dbReference type="Google" id="ProtNLM"/>
    </source>
</evidence>
<evidence type="ECO:0000256" key="5">
    <source>
        <dbReference type="ARBA" id="ARBA00022691"/>
    </source>
</evidence>
<dbReference type="EMBL" id="JAZGQO010000010">
    <property type="protein sequence ID" value="KAK6176336.1"/>
    <property type="molecule type" value="Genomic_DNA"/>
</dbReference>
<dbReference type="InterPro" id="IPR046341">
    <property type="entry name" value="SET_dom_sf"/>
</dbReference>
<keyword evidence="7" id="KW-0862">Zinc</keyword>
<evidence type="ECO:0000256" key="2">
    <source>
        <dbReference type="ARBA" id="ARBA00022454"/>
    </source>
</evidence>
<dbReference type="Gene3D" id="2.170.270.10">
    <property type="entry name" value="SET domain"/>
    <property type="match status" value="1"/>
</dbReference>
<protein>
    <recommendedName>
        <fullName evidence="13">Histone-lysine N-methyltransferase SETMAR</fullName>
    </recommendedName>
</protein>
<keyword evidence="3" id="KW-0489">Methyltransferase</keyword>
<reference evidence="11 12" key="1">
    <citation type="submission" date="2024-01" db="EMBL/GenBank/DDBJ databases">
        <title>The genome of the rayed Mediterranean limpet Patella caerulea (Linnaeus, 1758).</title>
        <authorList>
            <person name="Anh-Thu Weber A."/>
            <person name="Halstead-Nussloch G."/>
        </authorList>
    </citation>
    <scope>NUCLEOTIDE SEQUENCE [LARGE SCALE GENOMIC DNA]</scope>
    <source>
        <strain evidence="11">AATW-2023a</strain>
        <tissue evidence="11">Whole specimen</tissue>
    </source>
</reference>
<evidence type="ECO:0000256" key="1">
    <source>
        <dbReference type="ARBA" id="ARBA00004286"/>
    </source>
</evidence>
<evidence type="ECO:0000256" key="6">
    <source>
        <dbReference type="ARBA" id="ARBA00022723"/>
    </source>
</evidence>
<accession>A0AAN8PQU9</accession>
<dbReference type="AlphaFoldDB" id="A0AAN8PQU9"/>
<comment type="subcellular location">
    <subcellularLocation>
        <location evidence="1">Chromosome</location>
    </subcellularLocation>
</comment>
<dbReference type="SUPFAM" id="SSF82199">
    <property type="entry name" value="SET domain"/>
    <property type="match status" value="1"/>
</dbReference>
<dbReference type="SMART" id="SM00317">
    <property type="entry name" value="SET"/>
    <property type="match status" value="1"/>
</dbReference>
<sequence>MNVVVDFAFSRIMELCMYDVNDFTEGLESNPIYYENLQLSKSMKTFKYICSNIPGPGCNMDNYVEQFCGCNCRPNCEPISCPCIKQQGLNYQNGRLLENIICGDSSKAILECNSKCSCVRACSNKLVQNGIKYKLEVFTVKNKGLALRTLETIPRGSFVCEYAGEIVSEEEAIKRSKNLTKDDMNYLFILNEHCASGIIQTFIDPKYKGNIGRMINHSCDPNLTMYPVRINNSIPRLALFANTDIERLVELSFSYGTSSNCDTGNKKACYCGTAMCTNYLPFDTSVFL</sequence>
<gene>
    <name evidence="11" type="ORF">SNE40_014639</name>
</gene>
<keyword evidence="2" id="KW-0158">Chromosome</keyword>
<organism evidence="11 12">
    <name type="scientific">Patella caerulea</name>
    <name type="common">Rayed Mediterranean limpet</name>
    <dbReference type="NCBI Taxonomy" id="87958"/>
    <lineage>
        <taxon>Eukaryota</taxon>
        <taxon>Metazoa</taxon>
        <taxon>Spiralia</taxon>
        <taxon>Lophotrochozoa</taxon>
        <taxon>Mollusca</taxon>
        <taxon>Gastropoda</taxon>
        <taxon>Patellogastropoda</taxon>
        <taxon>Patelloidea</taxon>
        <taxon>Patellidae</taxon>
        <taxon>Patella</taxon>
    </lineage>
</organism>
<dbReference type="GO" id="GO:0005634">
    <property type="term" value="C:nucleus"/>
    <property type="evidence" value="ECO:0007669"/>
    <property type="project" value="InterPro"/>
</dbReference>
<evidence type="ECO:0000313" key="12">
    <source>
        <dbReference type="Proteomes" id="UP001347796"/>
    </source>
</evidence>
<evidence type="ECO:0000256" key="3">
    <source>
        <dbReference type="ARBA" id="ARBA00022603"/>
    </source>
</evidence>
<name>A0AAN8PQU9_PATCE</name>
<dbReference type="GO" id="GO:0042054">
    <property type="term" value="F:histone methyltransferase activity"/>
    <property type="evidence" value="ECO:0007669"/>
    <property type="project" value="InterPro"/>
</dbReference>
<dbReference type="Pfam" id="PF00856">
    <property type="entry name" value="SET"/>
    <property type="match status" value="1"/>
</dbReference>
<dbReference type="PROSITE" id="PS50867">
    <property type="entry name" value="PRE_SET"/>
    <property type="match status" value="1"/>
</dbReference>
<dbReference type="GO" id="GO:0032259">
    <property type="term" value="P:methylation"/>
    <property type="evidence" value="ECO:0007669"/>
    <property type="project" value="UniProtKB-KW"/>
</dbReference>
<dbReference type="PANTHER" id="PTHR46223:SF3">
    <property type="entry name" value="HISTONE-LYSINE N-METHYLTRANSFERASE SET-23"/>
    <property type="match status" value="1"/>
</dbReference>
<dbReference type="PROSITE" id="PS50868">
    <property type="entry name" value="POST_SET"/>
    <property type="match status" value="1"/>
</dbReference>
<feature type="domain" description="Post-SET" evidence="10">
    <location>
        <begin position="265"/>
        <end position="281"/>
    </location>
</feature>
<keyword evidence="5" id="KW-0949">S-adenosyl-L-methionine</keyword>
<dbReference type="GO" id="GO:0008270">
    <property type="term" value="F:zinc ion binding"/>
    <property type="evidence" value="ECO:0007669"/>
    <property type="project" value="InterPro"/>
</dbReference>
<keyword evidence="6" id="KW-0479">Metal-binding</keyword>
<evidence type="ECO:0000259" key="8">
    <source>
        <dbReference type="PROSITE" id="PS50280"/>
    </source>
</evidence>
<dbReference type="InterPro" id="IPR050973">
    <property type="entry name" value="H3K9_Histone-Lys_N-MTase"/>
</dbReference>
<dbReference type="InterPro" id="IPR003616">
    <property type="entry name" value="Post-SET_dom"/>
</dbReference>
<dbReference type="InterPro" id="IPR007728">
    <property type="entry name" value="Pre-SET_dom"/>
</dbReference>
<dbReference type="PANTHER" id="PTHR46223">
    <property type="entry name" value="HISTONE-LYSINE N-METHYLTRANSFERASE SUV39H"/>
    <property type="match status" value="1"/>
</dbReference>
<keyword evidence="12" id="KW-1185">Reference proteome</keyword>
<dbReference type="Pfam" id="PF05033">
    <property type="entry name" value="Pre-SET"/>
    <property type="match status" value="1"/>
</dbReference>
<dbReference type="GO" id="GO:0005694">
    <property type="term" value="C:chromosome"/>
    <property type="evidence" value="ECO:0007669"/>
    <property type="project" value="UniProtKB-SubCell"/>
</dbReference>
<evidence type="ECO:0000256" key="7">
    <source>
        <dbReference type="ARBA" id="ARBA00022833"/>
    </source>
</evidence>
<dbReference type="Proteomes" id="UP001347796">
    <property type="component" value="Unassembled WGS sequence"/>
</dbReference>
<dbReference type="InterPro" id="IPR001214">
    <property type="entry name" value="SET_dom"/>
</dbReference>
<evidence type="ECO:0000256" key="4">
    <source>
        <dbReference type="ARBA" id="ARBA00022679"/>
    </source>
</evidence>
<evidence type="ECO:0000313" key="11">
    <source>
        <dbReference type="EMBL" id="KAK6176336.1"/>
    </source>
</evidence>
<feature type="domain" description="Pre-SET" evidence="9">
    <location>
        <begin position="68"/>
        <end position="130"/>
    </location>
</feature>
<dbReference type="PROSITE" id="PS50280">
    <property type="entry name" value="SET"/>
    <property type="match status" value="1"/>
</dbReference>